<proteinExistence type="predicted"/>
<protein>
    <submittedName>
        <fullName evidence="2">Uncharacterized protein</fullName>
    </submittedName>
</protein>
<feature type="region of interest" description="Disordered" evidence="1">
    <location>
        <begin position="140"/>
        <end position="160"/>
    </location>
</feature>
<evidence type="ECO:0000313" key="2">
    <source>
        <dbReference type="EMBL" id="AKF04868.1"/>
    </source>
</evidence>
<keyword evidence="3" id="KW-1185">Reference proteome</keyword>
<dbReference type="Proteomes" id="UP000034883">
    <property type="component" value="Chromosome"/>
</dbReference>
<reference evidence="2 3" key="1">
    <citation type="submission" date="2015-03" db="EMBL/GenBank/DDBJ databases">
        <title>Genome assembly of Sandaracinus amylolyticus DSM 53668.</title>
        <authorList>
            <person name="Sharma G."/>
            <person name="Subramanian S."/>
        </authorList>
    </citation>
    <scope>NUCLEOTIDE SEQUENCE [LARGE SCALE GENOMIC DNA]</scope>
    <source>
        <strain evidence="2 3">DSM 53668</strain>
    </source>
</reference>
<dbReference type="KEGG" id="samy:DB32_002017"/>
<evidence type="ECO:0000313" key="3">
    <source>
        <dbReference type="Proteomes" id="UP000034883"/>
    </source>
</evidence>
<gene>
    <name evidence="2" type="ORF">DB32_002017</name>
</gene>
<dbReference type="AlphaFoldDB" id="A0A0F6W175"/>
<accession>A0A0F6W175</accession>
<sequence length="160" mass="17917">MQAFDARFGLGWWTDPAVLVFQATVEQATAENAELVQSWIDLALRHRKEEIAEAGGLFIFHDWRSVRAYDTEARKAYLARMRARPRDYLRHSVTVISAASPLLRMAVETGNLVASMVAGRKVEIAHDPVAVMREHEIRPPAIGTRFPGTGRPSSRPPVAR</sequence>
<dbReference type="EMBL" id="CP011125">
    <property type="protein sequence ID" value="AKF04868.1"/>
    <property type="molecule type" value="Genomic_DNA"/>
</dbReference>
<organism evidence="2 3">
    <name type="scientific">Sandaracinus amylolyticus</name>
    <dbReference type="NCBI Taxonomy" id="927083"/>
    <lineage>
        <taxon>Bacteria</taxon>
        <taxon>Pseudomonadati</taxon>
        <taxon>Myxococcota</taxon>
        <taxon>Polyangia</taxon>
        <taxon>Polyangiales</taxon>
        <taxon>Sandaracinaceae</taxon>
        <taxon>Sandaracinus</taxon>
    </lineage>
</organism>
<evidence type="ECO:0000256" key="1">
    <source>
        <dbReference type="SAM" id="MobiDB-lite"/>
    </source>
</evidence>
<name>A0A0F6W175_9BACT</name>